<feature type="domain" description="DUF7848" evidence="1">
    <location>
        <begin position="6"/>
        <end position="70"/>
    </location>
</feature>
<organism evidence="2 3">
    <name type="scientific">Streptomyces carpaticus</name>
    <dbReference type="NCBI Taxonomy" id="285558"/>
    <lineage>
        <taxon>Bacteria</taxon>
        <taxon>Bacillati</taxon>
        <taxon>Actinomycetota</taxon>
        <taxon>Actinomycetes</taxon>
        <taxon>Kitasatosporales</taxon>
        <taxon>Streptomycetaceae</taxon>
        <taxon>Streptomyces</taxon>
    </lineage>
</organism>
<gene>
    <name evidence="2" type="ORF">ACE11A_17050</name>
</gene>
<dbReference type="InterPro" id="IPR057170">
    <property type="entry name" value="DUF7848"/>
</dbReference>
<dbReference type="Proteomes" id="UP001577267">
    <property type="component" value="Unassembled WGS sequence"/>
</dbReference>
<dbReference type="Pfam" id="PF25232">
    <property type="entry name" value="DUF7848"/>
    <property type="match status" value="1"/>
</dbReference>
<protein>
    <recommendedName>
        <fullName evidence="1">DUF7848 domain-containing protein</fullName>
    </recommendedName>
</protein>
<sequence length="144" mass="15926">MGLGMWFGRRDRRADAPAMSHRMRCDLCRKKSERSADFGQVQDWQLDHAARHPGHRQYTETLTRPWRTERSGAGLEIEVLTVQGDGWCRTGECALCGRSGVAVSWIGSARAAARFAHLFGCGECVAALRDRVTRGQGSRVHGAG</sequence>
<name>A0ABV4ZPJ6_9ACTN</name>
<dbReference type="EMBL" id="JBHGBT010000015">
    <property type="protein sequence ID" value="MFB4196051.1"/>
    <property type="molecule type" value="Genomic_DNA"/>
</dbReference>
<evidence type="ECO:0000313" key="3">
    <source>
        <dbReference type="Proteomes" id="UP001577267"/>
    </source>
</evidence>
<accession>A0ABV4ZPJ6</accession>
<evidence type="ECO:0000313" key="2">
    <source>
        <dbReference type="EMBL" id="MFB4196051.1"/>
    </source>
</evidence>
<reference evidence="2 3" key="1">
    <citation type="submission" date="2024-09" db="EMBL/GenBank/DDBJ databases">
        <title>Draft genome sequence of multifaceted antimicrobials producing Streptomyces sp. strain FH1.</title>
        <authorList>
            <person name="Hassan F."/>
            <person name="Ali H."/>
            <person name="Hassan N."/>
            <person name="Nawaz A."/>
        </authorList>
    </citation>
    <scope>NUCLEOTIDE SEQUENCE [LARGE SCALE GENOMIC DNA]</scope>
    <source>
        <strain evidence="2 3">FH1</strain>
    </source>
</reference>
<keyword evidence="3" id="KW-1185">Reference proteome</keyword>
<comment type="caution">
    <text evidence="2">The sequence shown here is derived from an EMBL/GenBank/DDBJ whole genome shotgun (WGS) entry which is preliminary data.</text>
</comment>
<proteinExistence type="predicted"/>
<evidence type="ECO:0000259" key="1">
    <source>
        <dbReference type="Pfam" id="PF25232"/>
    </source>
</evidence>
<dbReference type="RefSeq" id="WP_375063962.1">
    <property type="nucleotide sequence ID" value="NZ_JBHGBT010000015.1"/>
</dbReference>